<evidence type="ECO:0000256" key="2">
    <source>
        <dbReference type="ARBA" id="ARBA00010261"/>
    </source>
</evidence>
<proteinExistence type="inferred from homology"/>
<reference evidence="9 10" key="1">
    <citation type="submission" date="2014-09" db="EMBL/GenBank/DDBJ databases">
        <authorList>
            <person name="Ellenberger Sabrina"/>
        </authorList>
    </citation>
    <scope>NUCLEOTIDE SEQUENCE [LARGE SCALE GENOMIC DNA]</scope>
    <source>
        <strain evidence="9 10">CBS 412.66</strain>
    </source>
</reference>
<comment type="similarity">
    <text evidence="2">Belongs to the complex I NDUFA5 subunit family.</text>
</comment>
<evidence type="ECO:0000256" key="8">
    <source>
        <dbReference type="ARBA" id="ARBA00023136"/>
    </source>
</evidence>
<name>A0A0B7NP41_9FUNG</name>
<dbReference type="EMBL" id="LN733228">
    <property type="protein sequence ID" value="CEP16699.1"/>
    <property type="molecule type" value="Genomic_DNA"/>
</dbReference>
<evidence type="ECO:0000256" key="3">
    <source>
        <dbReference type="ARBA" id="ARBA00022448"/>
    </source>
</evidence>
<gene>
    <name evidence="9" type="primary">PARPA_10971.1 scaffold 42005</name>
</gene>
<evidence type="ECO:0000256" key="6">
    <source>
        <dbReference type="ARBA" id="ARBA00022982"/>
    </source>
</evidence>
<keyword evidence="3" id="KW-0813">Transport</keyword>
<accession>A0A0B7NP41</accession>
<evidence type="ECO:0000313" key="10">
    <source>
        <dbReference type="Proteomes" id="UP000054107"/>
    </source>
</evidence>
<keyword evidence="6" id="KW-0249">Electron transport</keyword>
<keyword evidence="10" id="KW-1185">Reference proteome</keyword>
<dbReference type="GO" id="GO:0022904">
    <property type="term" value="P:respiratory electron transport chain"/>
    <property type="evidence" value="ECO:0007669"/>
    <property type="project" value="InterPro"/>
</dbReference>
<keyword evidence="5" id="KW-0999">Mitochondrion inner membrane</keyword>
<comment type="subcellular location">
    <subcellularLocation>
        <location evidence="1">Mitochondrion inner membrane</location>
        <topology evidence="1">Peripheral membrane protein</topology>
        <orientation evidence="1">Matrix side</orientation>
    </subcellularLocation>
</comment>
<dbReference type="Proteomes" id="UP000054107">
    <property type="component" value="Unassembled WGS sequence"/>
</dbReference>
<keyword evidence="7" id="KW-0496">Mitochondrion</keyword>
<dbReference type="PANTHER" id="PTHR12653">
    <property type="entry name" value="NADH-UBIQUINONE OXIDOREDUCTASE 13 KD-B SUBUNIT"/>
    <property type="match status" value="1"/>
</dbReference>
<dbReference type="Pfam" id="PF04716">
    <property type="entry name" value="ETC_C1_NDUFA5"/>
    <property type="match status" value="1"/>
</dbReference>
<dbReference type="PANTHER" id="PTHR12653:SF0">
    <property type="entry name" value="NADH DEHYDROGENASE [UBIQUINONE] 1 ALPHA SUBCOMPLEX SUBUNIT 5"/>
    <property type="match status" value="1"/>
</dbReference>
<evidence type="ECO:0000256" key="7">
    <source>
        <dbReference type="ARBA" id="ARBA00023128"/>
    </source>
</evidence>
<protein>
    <submittedName>
        <fullName evidence="9">Uncharacterized protein</fullName>
    </submittedName>
</protein>
<evidence type="ECO:0000256" key="5">
    <source>
        <dbReference type="ARBA" id="ARBA00022792"/>
    </source>
</evidence>
<evidence type="ECO:0000313" key="9">
    <source>
        <dbReference type="EMBL" id="CEP16699.1"/>
    </source>
</evidence>
<keyword evidence="8" id="KW-0472">Membrane</keyword>
<dbReference type="GO" id="GO:0005743">
    <property type="term" value="C:mitochondrial inner membrane"/>
    <property type="evidence" value="ECO:0007669"/>
    <property type="project" value="UniProtKB-SubCell"/>
</dbReference>
<sequence length="125" mass="14196">MLFNRPLFQAVAKASTRIAGIPVHPNPRSHLIQTYNTTLEALARIPSTAVYRQATESLTQQRLSIIESTENVDEIEAKINVGQIEEIIMQAEDELKMVAKIEEWKAWEPLEAPIPKGQWVYPSKE</sequence>
<dbReference type="OrthoDB" id="286811at2759"/>
<evidence type="ECO:0000256" key="4">
    <source>
        <dbReference type="ARBA" id="ARBA00022660"/>
    </source>
</evidence>
<dbReference type="STRING" id="35722.A0A0B7NP41"/>
<dbReference type="AlphaFoldDB" id="A0A0B7NP41"/>
<organism evidence="9 10">
    <name type="scientific">Parasitella parasitica</name>
    <dbReference type="NCBI Taxonomy" id="35722"/>
    <lineage>
        <taxon>Eukaryota</taxon>
        <taxon>Fungi</taxon>
        <taxon>Fungi incertae sedis</taxon>
        <taxon>Mucoromycota</taxon>
        <taxon>Mucoromycotina</taxon>
        <taxon>Mucoromycetes</taxon>
        <taxon>Mucorales</taxon>
        <taxon>Mucorineae</taxon>
        <taxon>Mucoraceae</taxon>
        <taxon>Parasitella</taxon>
    </lineage>
</organism>
<keyword evidence="4" id="KW-0679">Respiratory chain</keyword>
<dbReference type="InterPro" id="IPR006806">
    <property type="entry name" value="NDUFA5"/>
</dbReference>
<evidence type="ECO:0000256" key="1">
    <source>
        <dbReference type="ARBA" id="ARBA00004443"/>
    </source>
</evidence>